<dbReference type="InterPro" id="IPR038194">
    <property type="entry name" value="DUF3861_sf"/>
</dbReference>
<accession>A0ABT0NB60</accession>
<evidence type="ECO:0000313" key="2">
    <source>
        <dbReference type="Proteomes" id="UP001202831"/>
    </source>
</evidence>
<proteinExistence type="predicted"/>
<organism evidence="1 2">
    <name type="scientific">Shewanella corallii</name>
    <dbReference type="NCBI Taxonomy" id="560080"/>
    <lineage>
        <taxon>Bacteria</taxon>
        <taxon>Pseudomonadati</taxon>
        <taxon>Pseudomonadota</taxon>
        <taxon>Gammaproteobacteria</taxon>
        <taxon>Alteromonadales</taxon>
        <taxon>Shewanellaceae</taxon>
        <taxon>Shewanella</taxon>
    </lineage>
</organism>
<gene>
    <name evidence="1" type="ORF">L2725_18270</name>
</gene>
<comment type="caution">
    <text evidence="1">The sequence shown here is derived from an EMBL/GenBank/DDBJ whole genome shotgun (WGS) entry which is preliminary data.</text>
</comment>
<dbReference type="Gene3D" id="3.10.20.850">
    <property type="entry name" value="Protein of unknown function DUF3861"/>
    <property type="match status" value="1"/>
</dbReference>
<dbReference type="RefSeq" id="WP_249250273.1">
    <property type="nucleotide sequence ID" value="NZ_JAKIKT010000008.1"/>
</dbReference>
<dbReference type="Proteomes" id="UP001202831">
    <property type="component" value="Unassembled WGS sequence"/>
</dbReference>
<keyword evidence="2" id="KW-1185">Reference proteome</keyword>
<evidence type="ECO:0000313" key="1">
    <source>
        <dbReference type="EMBL" id="MCL2915703.1"/>
    </source>
</evidence>
<dbReference type="Pfam" id="PF12977">
    <property type="entry name" value="DUF3861"/>
    <property type="match status" value="1"/>
</dbReference>
<reference evidence="1 2" key="1">
    <citation type="submission" date="2022-01" db="EMBL/GenBank/DDBJ databases">
        <title>Whole genome-based taxonomy of the Shewanellaceae.</title>
        <authorList>
            <person name="Martin-Rodriguez A.J."/>
        </authorList>
    </citation>
    <scope>NUCLEOTIDE SEQUENCE [LARGE SCALE GENOMIC DNA]</scope>
    <source>
        <strain evidence="1 2">DSM 21332</strain>
    </source>
</reference>
<name>A0ABT0NB60_9GAMM</name>
<dbReference type="EMBL" id="JAKIKT010000008">
    <property type="protein sequence ID" value="MCL2915703.1"/>
    <property type="molecule type" value="Genomic_DNA"/>
</dbReference>
<sequence>MKGHLYQFTVEHLEDPRGQAIDSAPLEFKVRNHDDIFKIVDALKARMPLDETDATAFAIGIKLFGEVMLKNRDNPLFKEFKPQFTEFMKALKKQ</sequence>
<protein>
    <submittedName>
        <fullName evidence="1">DUF3861 domain-containing protein</fullName>
    </submittedName>
</protein>
<dbReference type="InterPro" id="IPR024476">
    <property type="entry name" value="DUF3861"/>
</dbReference>